<dbReference type="Pfam" id="PF21863">
    <property type="entry name" value="HTH_67"/>
    <property type="match status" value="1"/>
</dbReference>
<name>A0A3S4VG42_MYCCI</name>
<gene>
    <name evidence="1" type="ORF">NCTC10485_05057</name>
</gene>
<keyword evidence="2" id="KW-1185">Reference proteome</keyword>
<dbReference type="EMBL" id="LR134355">
    <property type="protein sequence ID" value="VEG50737.1"/>
    <property type="molecule type" value="Genomic_DNA"/>
</dbReference>
<dbReference type="InterPro" id="IPR054058">
    <property type="entry name" value="HTH_67"/>
</dbReference>
<sequence length="252" mass="26267">MSNNDMVAAAAGTGAAMGEAVGIFMLHPETFAGSVAAGYQNPLAGYVAGRAGVLGEASGATVGAVLAVFEPATIAALWDEGIAVRGALGASQQYWEQTAEFGRKYLNGAQGLDRIAALGEKVIARAATAGTPMFAGWRAMPLADDAPARALQVMLVLRELRAEVHFNLLTVSGIAPVEAHMLHRGVEYTKMFGWPEPLADGADKKERYAEVEQATNRRMAEIFADALDPAEADELAGLSAAALDVLKANVPA</sequence>
<proteinExistence type="predicted"/>
<evidence type="ECO:0000313" key="1">
    <source>
        <dbReference type="EMBL" id="VEG50737.1"/>
    </source>
</evidence>
<dbReference type="OrthoDB" id="3820010at2"/>
<accession>A0A3S4VG42</accession>
<reference evidence="1 2" key="1">
    <citation type="submission" date="2018-12" db="EMBL/GenBank/DDBJ databases">
        <authorList>
            <consortium name="Pathogen Informatics"/>
        </authorList>
    </citation>
    <scope>NUCLEOTIDE SEQUENCE [LARGE SCALE GENOMIC DNA]</scope>
    <source>
        <strain evidence="1 2">NCTC10485</strain>
    </source>
</reference>
<evidence type="ECO:0008006" key="3">
    <source>
        <dbReference type="Google" id="ProtNLM"/>
    </source>
</evidence>
<dbReference type="NCBIfam" id="NF047719">
    <property type="entry name" value="SCO6745_fam_HTH"/>
    <property type="match status" value="1"/>
</dbReference>
<evidence type="ECO:0000313" key="2">
    <source>
        <dbReference type="Proteomes" id="UP000282551"/>
    </source>
</evidence>
<dbReference type="AlphaFoldDB" id="A0A3S4VG42"/>
<dbReference type="Proteomes" id="UP000282551">
    <property type="component" value="Chromosome"/>
</dbReference>
<protein>
    <recommendedName>
        <fullName evidence="3">EvbL</fullName>
    </recommendedName>
</protein>
<organism evidence="1 2">
    <name type="scientific">Mycolicibacterium chitae</name>
    <name type="common">Mycobacterium chitae</name>
    <dbReference type="NCBI Taxonomy" id="1792"/>
    <lineage>
        <taxon>Bacteria</taxon>
        <taxon>Bacillati</taxon>
        <taxon>Actinomycetota</taxon>
        <taxon>Actinomycetes</taxon>
        <taxon>Mycobacteriales</taxon>
        <taxon>Mycobacteriaceae</taxon>
        <taxon>Mycolicibacterium</taxon>
    </lineage>
</organism>